<dbReference type="AlphaFoldDB" id="V3ZM16"/>
<keyword evidence="1" id="KW-0472">Membrane</keyword>
<keyword evidence="4" id="KW-1185">Reference proteome</keyword>
<organism evidence="3 4">
    <name type="scientific">Lottia gigantea</name>
    <name type="common">Giant owl limpet</name>
    <dbReference type="NCBI Taxonomy" id="225164"/>
    <lineage>
        <taxon>Eukaryota</taxon>
        <taxon>Metazoa</taxon>
        <taxon>Spiralia</taxon>
        <taxon>Lophotrochozoa</taxon>
        <taxon>Mollusca</taxon>
        <taxon>Gastropoda</taxon>
        <taxon>Patellogastropoda</taxon>
        <taxon>Lottioidea</taxon>
        <taxon>Lottiidae</taxon>
        <taxon>Lottia</taxon>
    </lineage>
</organism>
<dbReference type="RefSeq" id="XP_009056951.1">
    <property type="nucleotide sequence ID" value="XM_009058703.1"/>
</dbReference>
<dbReference type="Proteomes" id="UP000030746">
    <property type="component" value="Unassembled WGS sequence"/>
</dbReference>
<reference evidence="3 4" key="1">
    <citation type="journal article" date="2013" name="Nature">
        <title>Insights into bilaterian evolution from three spiralian genomes.</title>
        <authorList>
            <person name="Simakov O."/>
            <person name="Marletaz F."/>
            <person name="Cho S.J."/>
            <person name="Edsinger-Gonzales E."/>
            <person name="Havlak P."/>
            <person name="Hellsten U."/>
            <person name="Kuo D.H."/>
            <person name="Larsson T."/>
            <person name="Lv J."/>
            <person name="Arendt D."/>
            <person name="Savage R."/>
            <person name="Osoegawa K."/>
            <person name="de Jong P."/>
            <person name="Grimwood J."/>
            <person name="Chapman J.A."/>
            <person name="Shapiro H."/>
            <person name="Aerts A."/>
            <person name="Otillar R.P."/>
            <person name="Terry A.Y."/>
            <person name="Boore J.L."/>
            <person name="Grigoriev I.V."/>
            <person name="Lindberg D.R."/>
            <person name="Seaver E.C."/>
            <person name="Weisblat D.A."/>
            <person name="Putnam N.H."/>
            <person name="Rokhsar D.S."/>
        </authorList>
    </citation>
    <scope>NUCLEOTIDE SEQUENCE [LARGE SCALE GENOMIC DNA]</scope>
</reference>
<dbReference type="PANTHER" id="PTHR23072">
    <property type="entry name" value="PHOSPHATIDYLINOSITOL GLYCAN-RELATED"/>
    <property type="match status" value="1"/>
</dbReference>
<dbReference type="GeneID" id="20246667"/>
<accession>V3ZM16</accession>
<dbReference type="HOGENOM" id="CLU_1953605_0_0_1"/>
<gene>
    <name evidence="3" type="ORF">LOTGIDRAFT_216911</name>
</gene>
<sequence>MSVIVFYLQGNSNSLSTIDVSAGYIGLESYQPVFTAILMICSTYSCLTFWFITLVKHIVIDTHCKEKMFEAGVILMCIKTLPITIYTLLVTVQRYHLFVWTVFSPKVLYEGALLVLVSVISVLLVTTSVFLPICKIKS</sequence>
<feature type="domain" description="GPI ethanolamine phosphate transferase 2 C-terminal" evidence="2">
    <location>
        <begin position="3"/>
        <end position="120"/>
    </location>
</feature>
<evidence type="ECO:0000313" key="3">
    <source>
        <dbReference type="EMBL" id="ESO92393.1"/>
    </source>
</evidence>
<evidence type="ECO:0000313" key="4">
    <source>
        <dbReference type="Proteomes" id="UP000030746"/>
    </source>
</evidence>
<dbReference type="InterPro" id="IPR045687">
    <property type="entry name" value="PIGG/GPI7_C"/>
</dbReference>
<keyword evidence="1" id="KW-1133">Transmembrane helix</keyword>
<dbReference type="KEGG" id="lgi:LOTGIDRAFT_216911"/>
<dbReference type="GO" id="GO:0006506">
    <property type="term" value="P:GPI anchor biosynthetic process"/>
    <property type="evidence" value="ECO:0007669"/>
    <property type="project" value="InterPro"/>
</dbReference>
<dbReference type="EMBL" id="KB202094">
    <property type="protein sequence ID" value="ESO92393.1"/>
    <property type="molecule type" value="Genomic_DNA"/>
</dbReference>
<keyword evidence="1" id="KW-0812">Transmembrane</keyword>
<feature type="transmembrane region" description="Helical" evidence="1">
    <location>
        <begin position="33"/>
        <end position="59"/>
    </location>
</feature>
<name>V3ZM16_LOTGI</name>
<feature type="transmembrane region" description="Helical" evidence="1">
    <location>
        <begin position="112"/>
        <end position="134"/>
    </location>
</feature>
<dbReference type="CTD" id="20246667"/>
<dbReference type="PANTHER" id="PTHR23072:SF0">
    <property type="entry name" value="GPI ETHANOLAMINE PHOSPHATE TRANSFERASE 2"/>
    <property type="match status" value="1"/>
</dbReference>
<dbReference type="InterPro" id="IPR039527">
    <property type="entry name" value="PIGG/GPI7"/>
</dbReference>
<evidence type="ECO:0000256" key="1">
    <source>
        <dbReference type="SAM" id="Phobius"/>
    </source>
</evidence>
<dbReference type="STRING" id="225164.V3ZM16"/>
<dbReference type="GO" id="GO:0005789">
    <property type="term" value="C:endoplasmic reticulum membrane"/>
    <property type="evidence" value="ECO:0007669"/>
    <property type="project" value="TreeGrafter"/>
</dbReference>
<dbReference type="OrthoDB" id="272139at2759"/>
<evidence type="ECO:0000259" key="2">
    <source>
        <dbReference type="Pfam" id="PF19316"/>
    </source>
</evidence>
<dbReference type="GO" id="GO:0051267">
    <property type="term" value="F:CP2 mannose-ethanolamine phosphotransferase activity"/>
    <property type="evidence" value="ECO:0007669"/>
    <property type="project" value="TreeGrafter"/>
</dbReference>
<proteinExistence type="predicted"/>
<dbReference type="Pfam" id="PF19316">
    <property type="entry name" value="PIGO_PIGG"/>
    <property type="match status" value="1"/>
</dbReference>
<dbReference type="OMA" id="HTTSRIA"/>
<feature type="transmembrane region" description="Helical" evidence="1">
    <location>
        <begin position="71"/>
        <end position="92"/>
    </location>
</feature>
<protein>
    <recommendedName>
        <fullName evidence="2">GPI ethanolamine phosphate transferase 2 C-terminal domain-containing protein</fullName>
    </recommendedName>
</protein>